<reference evidence="17" key="1">
    <citation type="submission" date="2016-10" db="EMBL/GenBank/DDBJ databases">
        <authorList>
            <person name="Varghese N."/>
            <person name="Submissions S."/>
        </authorList>
    </citation>
    <scope>NUCLEOTIDE SEQUENCE [LARGE SCALE GENOMIC DNA]</scope>
    <source>
        <strain evidence="17">B48,IBRC-M 10115,DSM 25386,CECT 8001</strain>
    </source>
</reference>
<evidence type="ECO:0000256" key="13">
    <source>
        <dbReference type="ARBA" id="ARBA00023136"/>
    </source>
</evidence>
<evidence type="ECO:0000256" key="11">
    <source>
        <dbReference type="ARBA" id="ARBA00022989"/>
    </source>
</evidence>
<dbReference type="Pfam" id="PF00989">
    <property type="entry name" value="PAS"/>
    <property type="match status" value="1"/>
</dbReference>
<keyword evidence="11 14" id="KW-1133">Transmembrane helix</keyword>
<dbReference type="InterPro" id="IPR004358">
    <property type="entry name" value="Sig_transdc_His_kin-like_C"/>
</dbReference>
<evidence type="ECO:0000256" key="12">
    <source>
        <dbReference type="ARBA" id="ARBA00023012"/>
    </source>
</evidence>
<sequence>MKVNRLPMALQTKIIGANIINALFIILIFAIISIVIEYRQVEKQMGNQALQLAIAVSSMPSVIAAFEEQEPSQTLQPIMDNIREQTGAEFIVIGNTDGIRYAHPDPEKIGLHMVGGDNTKALQGQFYISKAQGSLGKSIRGKGPIVNEDGKILGVVSVGYLMSDLKENVIQRSEEIGVIAFGVVVIGVFVSYLLARNIRKTTLGLEPHEMTSLFLERNAILYSIKEGIISVDKNGYITMINQSAKNLLNVKDDVVHKKMENILPHTEVSKVLMTGIPERDHEITLRNKSIILNQTPIIENEQVIGAVSTFRDKTEINKMLETLTEVQRYSEDLRAQTHEFSNKLYVLSGLLQLGKYDEAIEMIQAESSAHEIQNKIIFEQIQDPKIQALLLGKLGKASEKKIQFIIDDNCSIEEIPSHISFADITSIIGNLIDNAFDAIEGKRDGRVTFFAIDVGDDLVIEVDDNGHGISVQETDKIFETGYSTKEGKNRGYGLAIVNRVVNNLNGSIEVQSKSGDGTVISIYLPKTI</sequence>
<accession>A0A1H7Z893</accession>
<dbReference type="PANTHER" id="PTHR43547">
    <property type="entry name" value="TWO-COMPONENT HISTIDINE KINASE"/>
    <property type="match status" value="1"/>
</dbReference>
<evidence type="ECO:0000313" key="17">
    <source>
        <dbReference type="Proteomes" id="UP000198553"/>
    </source>
</evidence>
<evidence type="ECO:0000256" key="7">
    <source>
        <dbReference type="ARBA" id="ARBA00022692"/>
    </source>
</evidence>
<organism evidence="16 17">
    <name type="scientific">Mesobacillus persicus</name>
    <dbReference type="NCBI Taxonomy" id="930146"/>
    <lineage>
        <taxon>Bacteria</taxon>
        <taxon>Bacillati</taxon>
        <taxon>Bacillota</taxon>
        <taxon>Bacilli</taxon>
        <taxon>Bacillales</taxon>
        <taxon>Bacillaceae</taxon>
        <taxon>Mesobacillus</taxon>
    </lineage>
</organism>
<protein>
    <recommendedName>
        <fullName evidence="3">histidine kinase</fullName>
        <ecNumber evidence="3">2.7.13.3</ecNumber>
    </recommendedName>
</protein>
<dbReference type="GO" id="GO:0005886">
    <property type="term" value="C:plasma membrane"/>
    <property type="evidence" value="ECO:0007669"/>
    <property type="project" value="UniProtKB-SubCell"/>
</dbReference>
<evidence type="ECO:0000259" key="15">
    <source>
        <dbReference type="PROSITE" id="PS50109"/>
    </source>
</evidence>
<dbReference type="InterPro" id="IPR029151">
    <property type="entry name" value="Sensor-like_sf"/>
</dbReference>
<dbReference type="InterPro" id="IPR016120">
    <property type="entry name" value="Sig_transdc_His_kin_SpoOB"/>
</dbReference>
<dbReference type="FunFam" id="3.30.450.20:FF:000018">
    <property type="entry name" value="Sensor histidine kinase DcuS"/>
    <property type="match status" value="1"/>
</dbReference>
<dbReference type="PANTHER" id="PTHR43547:SF3">
    <property type="entry name" value="SENSOR PROTEIN CITS"/>
    <property type="match status" value="1"/>
</dbReference>
<dbReference type="InterPro" id="IPR000014">
    <property type="entry name" value="PAS"/>
</dbReference>
<dbReference type="InterPro" id="IPR003594">
    <property type="entry name" value="HATPase_dom"/>
</dbReference>
<evidence type="ECO:0000256" key="4">
    <source>
        <dbReference type="ARBA" id="ARBA00022475"/>
    </source>
</evidence>
<proteinExistence type="predicted"/>
<dbReference type="GO" id="GO:0000155">
    <property type="term" value="F:phosphorelay sensor kinase activity"/>
    <property type="evidence" value="ECO:0007669"/>
    <property type="project" value="InterPro"/>
</dbReference>
<dbReference type="Gene3D" id="3.30.450.20">
    <property type="entry name" value="PAS domain"/>
    <property type="match status" value="2"/>
</dbReference>
<dbReference type="SMART" id="SM00387">
    <property type="entry name" value="HATPase_c"/>
    <property type="match status" value="1"/>
</dbReference>
<dbReference type="Gene3D" id="3.30.565.10">
    <property type="entry name" value="Histidine kinase-like ATPase, C-terminal domain"/>
    <property type="match status" value="1"/>
</dbReference>
<evidence type="ECO:0000256" key="1">
    <source>
        <dbReference type="ARBA" id="ARBA00000085"/>
    </source>
</evidence>
<dbReference type="SUPFAM" id="SSF55785">
    <property type="entry name" value="PYP-like sensor domain (PAS domain)"/>
    <property type="match status" value="1"/>
</dbReference>
<keyword evidence="7 14" id="KW-0812">Transmembrane</keyword>
<dbReference type="InterPro" id="IPR033463">
    <property type="entry name" value="sCache_3"/>
</dbReference>
<evidence type="ECO:0000256" key="8">
    <source>
        <dbReference type="ARBA" id="ARBA00022741"/>
    </source>
</evidence>
<dbReference type="Pfam" id="PF14689">
    <property type="entry name" value="SPOB_a"/>
    <property type="match status" value="1"/>
</dbReference>
<dbReference type="PRINTS" id="PR00344">
    <property type="entry name" value="BCTRLSENSOR"/>
</dbReference>
<keyword evidence="13 14" id="KW-0472">Membrane</keyword>
<dbReference type="CDD" id="cd00130">
    <property type="entry name" value="PAS"/>
    <property type="match status" value="1"/>
</dbReference>
<feature type="transmembrane region" description="Helical" evidence="14">
    <location>
        <begin position="176"/>
        <end position="195"/>
    </location>
</feature>
<keyword evidence="10" id="KW-0067">ATP-binding</keyword>
<keyword evidence="5" id="KW-0597">Phosphoprotein</keyword>
<dbReference type="GO" id="GO:0006355">
    <property type="term" value="P:regulation of DNA-templated transcription"/>
    <property type="evidence" value="ECO:0007669"/>
    <property type="project" value="InterPro"/>
</dbReference>
<comment type="subcellular location">
    <subcellularLocation>
        <location evidence="2">Cell membrane</location>
        <topology evidence="2">Multi-pass membrane protein</topology>
    </subcellularLocation>
</comment>
<evidence type="ECO:0000313" key="16">
    <source>
        <dbReference type="EMBL" id="SEM53687.1"/>
    </source>
</evidence>
<dbReference type="InterPro" id="IPR039506">
    <property type="entry name" value="SPOB_a"/>
</dbReference>
<evidence type="ECO:0000256" key="6">
    <source>
        <dbReference type="ARBA" id="ARBA00022679"/>
    </source>
</evidence>
<comment type="catalytic activity">
    <reaction evidence="1">
        <text>ATP + protein L-histidine = ADP + protein N-phospho-L-histidine.</text>
        <dbReference type="EC" id="2.7.13.3"/>
    </reaction>
</comment>
<dbReference type="InterPro" id="IPR005467">
    <property type="entry name" value="His_kinase_dom"/>
</dbReference>
<dbReference type="InterPro" id="IPR035965">
    <property type="entry name" value="PAS-like_dom_sf"/>
</dbReference>
<dbReference type="STRING" id="930146.SAMN05192533_103279"/>
<keyword evidence="6" id="KW-0808">Transferase</keyword>
<dbReference type="Pfam" id="PF02518">
    <property type="entry name" value="HATPase_c"/>
    <property type="match status" value="1"/>
</dbReference>
<feature type="domain" description="Histidine kinase" evidence="15">
    <location>
        <begin position="424"/>
        <end position="528"/>
    </location>
</feature>
<evidence type="ECO:0000256" key="3">
    <source>
        <dbReference type="ARBA" id="ARBA00012438"/>
    </source>
</evidence>
<evidence type="ECO:0000256" key="10">
    <source>
        <dbReference type="ARBA" id="ARBA00022840"/>
    </source>
</evidence>
<dbReference type="InterPro" id="IPR036890">
    <property type="entry name" value="HATPase_C_sf"/>
</dbReference>
<evidence type="ECO:0000256" key="5">
    <source>
        <dbReference type="ARBA" id="ARBA00022553"/>
    </source>
</evidence>
<dbReference type="Gene3D" id="1.10.287.130">
    <property type="match status" value="1"/>
</dbReference>
<dbReference type="SUPFAM" id="SSF55890">
    <property type="entry name" value="Sporulation response regulatory protein Spo0B"/>
    <property type="match status" value="1"/>
</dbReference>
<dbReference type="Proteomes" id="UP000198553">
    <property type="component" value="Unassembled WGS sequence"/>
</dbReference>
<keyword evidence="17" id="KW-1185">Reference proteome</keyword>
<gene>
    <name evidence="16" type="ORF">SAMN05192533_103279</name>
</gene>
<keyword evidence="9 16" id="KW-0418">Kinase</keyword>
<keyword evidence="8" id="KW-0547">Nucleotide-binding</keyword>
<dbReference type="PROSITE" id="PS50109">
    <property type="entry name" value="HIS_KIN"/>
    <property type="match status" value="1"/>
</dbReference>
<keyword evidence="4" id="KW-1003">Cell membrane</keyword>
<dbReference type="EMBL" id="FOBW01000003">
    <property type="protein sequence ID" value="SEM53687.1"/>
    <property type="molecule type" value="Genomic_DNA"/>
</dbReference>
<dbReference type="GO" id="GO:0005524">
    <property type="term" value="F:ATP binding"/>
    <property type="evidence" value="ECO:0007669"/>
    <property type="project" value="UniProtKB-KW"/>
</dbReference>
<dbReference type="InterPro" id="IPR013767">
    <property type="entry name" value="PAS_fold"/>
</dbReference>
<dbReference type="SUPFAM" id="SSF55874">
    <property type="entry name" value="ATPase domain of HSP90 chaperone/DNA topoisomerase II/histidine kinase"/>
    <property type="match status" value="1"/>
</dbReference>
<dbReference type="EC" id="2.7.13.3" evidence="3"/>
<dbReference type="Pfam" id="PF17203">
    <property type="entry name" value="sCache_3_2"/>
    <property type="match status" value="1"/>
</dbReference>
<dbReference type="SUPFAM" id="SSF103190">
    <property type="entry name" value="Sensory domain-like"/>
    <property type="match status" value="1"/>
</dbReference>
<evidence type="ECO:0000256" key="9">
    <source>
        <dbReference type="ARBA" id="ARBA00022777"/>
    </source>
</evidence>
<name>A0A1H7Z893_9BACI</name>
<evidence type="ECO:0000256" key="2">
    <source>
        <dbReference type="ARBA" id="ARBA00004651"/>
    </source>
</evidence>
<evidence type="ECO:0000256" key="14">
    <source>
        <dbReference type="SAM" id="Phobius"/>
    </source>
</evidence>
<dbReference type="AlphaFoldDB" id="A0A1H7Z893"/>
<keyword evidence="12" id="KW-0902">Two-component regulatory system</keyword>
<feature type="transmembrane region" description="Helical" evidence="14">
    <location>
        <begin position="14"/>
        <end position="36"/>
    </location>
</feature>